<dbReference type="EMBL" id="HACG01012973">
    <property type="protein sequence ID" value="CEK59838.1"/>
    <property type="molecule type" value="Transcribed_RNA"/>
</dbReference>
<gene>
    <name evidence="1" type="primary">ORF37577</name>
</gene>
<dbReference type="AlphaFoldDB" id="A0A0B6YUB4"/>
<proteinExistence type="predicted"/>
<name>A0A0B6YUB4_9EUPU</name>
<reference evidence="1" key="1">
    <citation type="submission" date="2014-12" db="EMBL/GenBank/DDBJ databases">
        <title>Insight into the proteome of Arion vulgaris.</title>
        <authorList>
            <person name="Aradska J."/>
            <person name="Bulat T."/>
            <person name="Smidak R."/>
            <person name="Sarate P."/>
            <person name="Gangsoo J."/>
            <person name="Sialana F."/>
            <person name="Bilban M."/>
            <person name="Lubec G."/>
        </authorList>
    </citation>
    <scope>NUCLEOTIDE SEQUENCE</scope>
    <source>
        <tissue evidence="1">Skin</tissue>
    </source>
</reference>
<protein>
    <submittedName>
        <fullName evidence="1">Uncharacterized protein</fullName>
    </submittedName>
</protein>
<accession>A0A0B6YUB4</accession>
<feature type="non-terminal residue" evidence="1">
    <location>
        <position position="1"/>
    </location>
</feature>
<organism evidence="1">
    <name type="scientific">Arion vulgaris</name>
    <dbReference type="NCBI Taxonomy" id="1028688"/>
    <lineage>
        <taxon>Eukaryota</taxon>
        <taxon>Metazoa</taxon>
        <taxon>Spiralia</taxon>
        <taxon>Lophotrochozoa</taxon>
        <taxon>Mollusca</taxon>
        <taxon>Gastropoda</taxon>
        <taxon>Heterobranchia</taxon>
        <taxon>Euthyneura</taxon>
        <taxon>Panpulmonata</taxon>
        <taxon>Eupulmonata</taxon>
        <taxon>Stylommatophora</taxon>
        <taxon>Helicina</taxon>
        <taxon>Arionoidea</taxon>
        <taxon>Arionidae</taxon>
        <taxon>Arion</taxon>
    </lineage>
</organism>
<sequence>PADVKKVNGTPASLSYQSNAVSLTSSTKSVWAHQEALCLSTVSGQRDMINVPTRAPTNLNTPTSSKFT</sequence>
<feature type="non-terminal residue" evidence="1">
    <location>
        <position position="68"/>
    </location>
</feature>
<evidence type="ECO:0000313" key="1">
    <source>
        <dbReference type="EMBL" id="CEK59838.1"/>
    </source>
</evidence>